<dbReference type="AlphaFoldDB" id="A0A1N6V9U0"/>
<evidence type="ECO:0000256" key="2">
    <source>
        <dbReference type="ARBA" id="ARBA00022676"/>
    </source>
</evidence>
<dbReference type="InterPro" id="IPR029044">
    <property type="entry name" value="Nucleotide-diphossugar_trans"/>
</dbReference>
<name>A0A1N6V9U0_9RHOO</name>
<keyword evidence="3 5" id="KW-0808">Transferase</keyword>
<dbReference type="CDD" id="cd00761">
    <property type="entry name" value="Glyco_tranf_GTA_type"/>
    <property type="match status" value="1"/>
</dbReference>
<keyword evidence="2" id="KW-0328">Glycosyltransferase</keyword>
<comment type="similarity">
    <text evidence="1">Belongs to the glycosyltransferase 2 family.</text>
</comment>
<dbReference type="SUPFAM" id="SSF53448">
    <property type="entry name" value="Nucleotide-diphospho-sugar transferases"/>
    <property type="match status" value="1"/>
</dbReference>
<evidence type="ECO:0000313" key="5">
    <source>
        <dbReference type="EMBL" id="SIQ74479.1"/>
    </source>
</evidence>
<protein>
    <submittedName>
        <fullName evidence="5">Glycosyltransferase, GT2 family</fullName>
    </submittedName>
</protein>
<organism evidence="5 6">
    <name type="scientific">Aromatoleum tolulyticum</name>
    <dbReference type="NCBI Taxonomy" id="34027"/>
    <lineage>
        <taxon>Bacteria</taxon>
        <taxon>Pseudomonadati</taxon>
        <taxon>Pseudomonadota</taxon>
        <taxon>Betaproteobacteria</taxon>
        <taxon>Rhodocyclales</taxon>
        <taxon>Rhodocyclaceae</taxon>
        <taxon>Aromatoleum</taxon>
    </lineage>
</organism>
<dbReference type="STRING" id="34027.SAMN05421829_106202"/>
<accession>A0A1N6V9U0</accession>
<keyword evidence="6" id="KW-1185">Reference proteome</keyword>
<reference evidence="6" key="1">
    <citation type="submission" date="2017-01" db="EMBL/GenBank/DDBJ databases">
        <authorList>
            <person name="Varghese N."/>
            <person name="Submissions S."/>
        </authorList>
    </citation>
    <scope>NUCLEOTIDE SEQUENCE [LARGE SCALE GENOMIC DNA]</scope>
    <source>
        <strain evidence="6">ATCC 51758</strain>
    </source>
</reference>
<dbReference type="GO" id="GO:0016757">
    <property type="term" value="F:glycosyltransferase activity"/>
    <property type="evidence" value="ECO:0007669"/>
    <property type="project" value="UniProtKB-KW"/>
</dbReference>
<evidence type="ECO:0000313" key="6">
    <source>
        <dbReference type="Proteomes" id="UP000186819"/>
    </source>
</evidence>
<dbReference type="RefSeq" id="WP_212566884.1">
    <property type="nucleotide sequence ID" value="NZ_FTMD01000006.1"/>
</dbReference>
<evidence type="ECO:0000259" key="4">
    <source>
        <dbReference type="Pfam" id="PF00535"/>
    </source>
</evidence>
<dbReference type="Gene3D" id="3.90.550.10">
    <property type="entry name" value="Spore Coat Polysaccharide Biosynthesis Protein SpsA, Chain A"/>
    <property type="match status" value="1"/>
</dbReference>
<dbReference type="PANTHER" id="PTHR43179:SF12">
    <property type="entry name" value="GALACTOFURANOSYLTRANSFERASE GLFT2"/>
    <property type="match status" value="1"/>
</dbReference>
<dbReference type="EMBL" id="FTMD01000006">
    <property type="protein sequence ID" value="SIQ74479.1"/>
    <property type="molecule type" value="Genomic_DNA"/>
</dbReference>
<gene>
    <name evidence="5" type="ORF">SAMN05421829_106202</name>
</gene>
<sequence>MSPAAAAAEPDTDATHMDASVIVCTYNRAASLRDTLRALRAQQMSAGRRWEVVVVDNNSSDGTRAEVESAQRDWPQLRYEFEPQQGLSCARNRGIAAAHGDVLLFTDDDVLPEADWLEATLDGLGRHHADACGGYVAPIWGAPPPPWLTERFHGFLAIRAARNDEYPITHAADAPFGANMAVHRSVFNRIGGFDTGRGRKGAVLAAGEDGELFARILEAGFKVVFLGASRVHHKVEAFRLTKRYFRRWRLHNSRNQAIHLGMPGTRRLFNIPLYLFPQFLRAVGRAVAGHFTASGDEAFNREIVVCHFLGVFQGLWQARRHRN</sequence>
<dbReference type="PANTHER" id="PTHR43179">
    <property type="entry name" value="RHAMNOSYLTRANSFERASE WBBL"/>
    <property type="match status" value="1"/>
</dbReference>
<evidence type="ECO:0000256" key="1">
    <source>
        <dbReference type="ARBA" id="ARBA00006739"/>
    </source>
</evidence>
<proteinExistence type="inferred from homology"/>
<dbReference type="Pfam" id="PF00535">
    <property type="entry name" value="Glycos_transf_2"/>
    <property type="match status" value="1"/>
</dbReference>
<feature type="domain" description="Glycosyltransferase 2-like" evidence="4">
    <location>
        <begin position="20"/>
        <end position="185"/>
    </location>
</feature>
<dbReference type="Proteomes" id="UP000186819">
    <property type="component" value="Unassembled WGS sequence"/>
</dbReference>
<dbReference type="InterPro" id="IPR001173">
    <property type="entry name" value="Glyco_trans_2-like"/>
</dbReference>
<evidence type="ECO:0000256" key="3">
    <source>
        <dbReference type="ARBA" id="ARBA00022679"/>
    </source>
</evidence>